<dbReference type="GO" id="GO:0005524">
    <property type="term" value="F:ATP binding"/>
    <property type="evidence" value="ECO:0007669"/>
    <property type="project" value="UniProtKB-KW"/>
</dbReference>
<evidence type="ECO:0000256" key="3">
    <source>
        <dbReference type="ARBA" id="ARBA00006432"/>
    </source>
</evidence>
<evidence type="ECO:0000256" key="13">
    <source>
        <dbReference type="ARBA" id="ARBA00039009"/>
    </source>
</evidence>
<keyword evidence="18" id="KW-1185">Reference proteome</keyword>
<evidence type="ECO:0000256" key="10">
    <source>
        <dbReference type="ARBA" id="ARBA00022946"/>
    </source>
</evidence>
<accession>A0AAV7A8X6</accession>
<comment type="catalytic activity">
    <reaction evidence="14">
        <text>a medium-chain fatty acid + ATP + CoA = a medium-chain fatty acyl-CoA + AMP + diphosphate</text>
        <dbReference type="Rhea" id="RHEA:48340"/>
        <dbReference type="ChEBI" id="CHEBI:30616"/>
        <dbReference type="ChEBI" id="CHEBI:33019"/>
        <dbReference type="ChEBI" id="CHEBI:57287"/>
        <dbReference type="ChEBI" id="CHEBI:59558"/>
        <dbReference type="ChEBI" id="CHEBI:90546"/>
        <dbReference type="ChEBI" id="CHEBI:456215"/>
        <dbReference type="EC" id="6.2.1.2"/>
    </reaction>
    <physiologicalReaction direction="left-to-right" evidence="14">
        <dbReference type="Rhea" id="RHEA:48341"/>
    </physiologicalReaction>
</comment>
<dbReference type="Pfam" id="PF00501">
    <property type="entry name" value="AMP-binding"/>
    <property type="match status" value="1"/>
</dbReference>
<keyword evidence="5" id="KW-0479">Metal-binding</keyword>
<evidence type="ECO:0000256" key="5">
    <source>
        <dbReference type="ARBA" id="ARBA00022723"/>
    </source>
</evidence>
<dbReference type="PANTHER" id="PTHR43605:SF10">
    <property type="entry name" value="ACYL-COA SYNTHETASE MEDIUM CHAIN FAMILY MEMBER 3"/>
    <property type="match status" value="1"/>
</dbReference>
<comment type="cofactor">
    <cofactor evidence="1">
        <name>Mn(2+)</name>
        <dbReference type="ChEBI" id="CHEBI:29035"/>
    </cofactor>
</comment>
<dbReference type="PROSITE" id="PS00455">
    <property type="entry name" value="AMP_BINDING"/>
    <property type="match status" value="1"/>
</dbReference>
<dbReference type="InterPro" id="IPR042099">
    <property type="entry name" value="ANL_N_sf"/>
</dbReference>
<dbReference type="InterPro" id="IPR045851">
    <property type="entry name" value="AMP-bd_C_sf"/>
</dbReference>
<evidence type="ECO:0000256" key="4">
    <source>
        <dbReference type="ARBA" id="ARBA00022598"/>
    </source>
</evidence>
<dbReference type="Pfam" id="PF13193">
    <property type="entry name" value="AMP-binding_C"/>
    <property type="match status" value="1"/>
</dbReference>
<sequence>MTILLKHFTHITPRICSRFISKSHHLYVPQNFSDYEDIQRNYEDIRRNYKPEHFNFASDVLDKWTTAERDGSKKPSPALWWINGEGKEVKWSFDELGFHSRKVANVLSDACDLKPGDRVIVILPRIPEWWLLNVACIRAGLVLIPGITQLTAKDILHRLQKSEAKCIISSQELAPAIDSISNQAPLLKTKMTVTGKREGWLSYQELYKAADDNHTCVRTKSTDPMNIYFTSGTTGFPKMAEQSHCSFGIGLTLCGKYWLDLTPSDVLWNTSDPGWVKSAYSSIFSPWIQGSCVFAHYMPRFDPSKVLETLSKYPVTVFCAAPTSYRMLVLYDLRSYKFKSLQHCLSGGEPMNPQVMEQWKENTGLDIYEGYGQTETVLICGMFKGMKIKPGSMGKAAPNYDIQIIDPDGNILPPNQEGDIGIRIAPERPFYLFSQYTGDPEKTAASQRGDFYLTGDRGTKDEDGYFWFLGRSDDIISSSGYRIGPFEIESALIEHPAVIESAAVSSPDPIRGEVVKAFVVLSPTYTGHDKEALTKELQEHVKKVTAPYKYPRKIEFVEELPKTVSGKIRRNELRNREWRNV</sequence>
<dbReference type="InterPro" id="IPR000873">
    <property type="entry name" value="AMP-dep_synth/lig_dom"/>
</dbReference>
<keyword evidence="11" id="KW-0443">Lipid metabolism</keyword>
<dbReference type="Gene3D" id="3.40.50.12780">
    <property type="entry name" value="N-terminal domain of ligase-like"/>
    <property type="match status" value="1"/>
</dbReference>
<dbReference type="Proteomes" id="UP000824782">
    <property type="component" value="Unassembled WGS sequence"/>
</dbReference>
<evidence type="ECO:0000259" key="15">
    <source>
        <dbReference type="Pfam" id="PF00501"/>
    </source>
</evidence>
<dbReference type="GO" id="GO:0006633">
    <property type="term" value="P:fatty acid biosynthetic process"/>
    <property type="evidence" value="ECO:0007669"/>
    <property type="project" value="TreeGrafter"/>
</dbReference>
<keyword evidence="9" id="KW-0460">Magnesium</keyword>
<reference evidence="17" key="1">
    <citation type="thesis" date="2020" institute="ProQuest LLC" country="789 East Eisenhower Parkway, Ann Arbor, MI, USA">
        <title>Comparative Genomics and Chromosome Evolution.</title>
        <authorList>
            <person name="Mudd A.B."/>
        </authorList>
    </citation>
    <scope>NUCLEOTIDE SEQUENCE</scope>
    <source>
        <strain evidence="17">237g6f4</strain>
        <tissue evidence="17">Blood</tissue>
    </source>
</reference>
<evidence type="ECO:0000313" key="17">
    <source>
        <dbReference type="EMBL" id="KAG8558069.1"/>
    </source>
</evidence>
<keyword evidence="4" id="KW-0436">Ligase</keyword>
<dbReference type="FunFam" id="3.30.300.30:FF:000005">
    <property type="entry name" value="Acyl-coenzyme A synthetase ACSM5, mitochondrial"/>
    <property type="match status" value="1"/>
</dbReference>
<dbReference type="InterPro" id="IPR051087">
    <property type="entry name" value="Mitochondrial_ACSM"/>
</dbReference>
<evidence type="ECO:0000256" key="6">
    <source>
        <dbReference type="ARBA" id="ARBA00022741"/>
    </source>
</evidence>
<dbReference type="InterPro" id="IPR025110">
    <property type="entry name" value="AMP-bd_C"/>
</dbReference>
<name>A0AAV7A8X6_ENGPU</name>
<keyword evidence="8" id="KW-0067">ATP-binding</keyword>
<feature type="domain" description="AMP-binding enzyme C-terminal" evidence="16">
    <location>
        <begin position="487"/>
        <end position="567"/>
    </location>
</feature>
<evidence type="ECO:0000256" key="8">
    <source>
        <dbReference type="ARBA" id="ARBA00022840"/>
    </source>
</evidence>
<dbReference type="PANTHER" id="PTHR43605">
    <property type="entry name" value="ACYL-COENZYME A SYNTHETASE"/>
    <property type="match status" value="1"/>
</dbReference>
<dbReference type="GO" id="GO:0006637">
    <property type="term" value="P:acyl-CoA metabolic process"/>
    <property type="evidence" value="ECO:0007669"/>
    <property type="project" value="TreeGrafter"/>
</dbReference>
<protein>
    <recommendedName>
        <fullName evidence="13">medium-chain acyl-CoA ligase</fullName>
        <ecNumber evidence="13">6.2.1.2</ecNumber>
    </recommendedName>
</protein>
<dbReference type="AlphaFoldDB" id="A0AAV7A8X6"/>
<dbReference type="GO" id="GO:0031956">
    <property type="term" value="F:medium-chain fatty acid-CoA ligase activity"/>
    <property type="evidence" value="ECO:0007669"/>
    <property type="project" value="UniProtKB-EC"/>
</dbReference>
<comment type="similarity">
    <text evidence="3">Belongs to the ATP-dependent AMP-binding enzyme family.</text>
</comment>
<evidence type="ECO:0000256" key="2">
    <source>
        <dbReference type="ARBA" id="ARBA00004173"/>
    </source>
</evidence>
<comment type="caution">
    <text evidence="17">The sequence shown here is derived from an EMBL/GenBank/DDBJ whole genome shotgun (WGS) entry which is preliminary data.</text>
</comment>
<dbReference type="FunFam" id="3.40.50.12780:FF:000007">
    <property type="entry name" value="Acyl-coenzyme A synthetase ACSM2A, mitochondrial"/>
    <property type="match status" value="1"/>
</dbReference>
<evidence type="ECO:0000256" key="7">
    <source>
        <dbReference type="ARBA" id="ARBA00022832"/>
    </source>
</evidence>
<keyword evidence="12" id="KW-0496">Mitochondrion</keyword>
<dbReference type="Gene3D" id="3.30.300.30">
    <property type="match status" value="1"/>
</dbReference>
<evidence type="ECO:0000259" key="16">
    <source>
        <dbReference type="Pfam" id="PF13193"/>
    </source>
</evidence>
<dbReference type="GO" id="GO:0005759">
    <property type="term" value="C:mitochondrial matrix"/>
    <property type="evidence" value="ECO:0007669"/>
    <property type="project" value="TreeGrafter"/>
</dbReference>
<dbReference type="GO" id="GO:0004321">
    <property type="term" value="F:fatty-acyl-CoA synthase activity"/>
    <property type="evidence" value="ECO:0007669"/>
    <property type="project" value="TreeGrafter"/>
</dbReference>
<evidence type="ECO:0000256" key="1">
    <source>
        <dbReference type="ARBA" id="ARBA00001936"/>
    </source>
</evidence>
<dbReference type="EC" id="6.2.1.2" evidence="13"/>
<evidence type="ECO:0000256" key="14">
    <source>
        <dbReference type="ARBA" id="ARBA00048477"/>
    </source>
</evidence>
<comment type="subcellular location">
    <subcellularLocation>
        <location evidence="2">Mitochondrion</location>
    </subcellularLocation>
</comment>
<dbReference type="GO" id="GO:0046872">
    <property type="term" value="F:metal ion binding"/>
    <property type="evidence" value="ECO:0007669"/>
    <property type="project" value="UniProtKB-KW"/>
</dbReference>
<evidence type="ECO:0000256" key="11">
    <source>
        <dbReference type="ARBA" id="ARBA00023098"/>
    </source>
</evidence>
<dbReference type="SUPFAM" id="SSF56801">
    <property type="entry name" value="Acetyl-CoA synthetase-like"/>
    <property type="match status" value="1"/>
</dbReference>
<gene>
    <name evidence="17" type="ORF">GDO81_016846</name>
</gene>
<keyword evidence="6" id="KW-0547">Nucleotide-binding</keyword>
<dbReference type="EMBL" id="WNYA01000008">
    <property type="protein sequence ID" value="KAG8558069.1"/>
    <property type="molecule type" value="Genomic_DNA"/>
</dbReference>
<evidence type="ECO:0000313" key="18">
    <source>
        <dbReference type="Proteomes" id="UP000824782"/>
    </source>
</evidence>
<evidence type="ECO:0000256" key="9">
    <source>
        <dbReference type="ARBA" id="ARBA00022842"/>
    </source>
</evidence>
<keyword evidence="10" id="KW-0809">Transit peptide</keyword>
<proteinExistence type="inferred from homology"/>
<organism evidence="17 18">
    <name type="scientific">Engystomops pustulosus</name>
    <name type="common">Tungara frog</name>
    <name type="synonym">Physalaemus pustulosus</name>
    <dbReference type="NCBI Taxonomy" id="76066"/>
    <lineage>
        <taxon>Eukaryota</taxon>
        <taxon>Metazoa</taxon>
        <taxon>Chordata</taxon>
        <taxon>Craniata</taxon>
        <taxon>Vertebrata</taxon>
        <taxon>Euteleostomi</taxon>
        <taxon>Amphibia</taxon>
        <taxon>Batrachia</taxon>
        <taxon>Anura</taxon>
        <taxon>Neobatrachia</taxon>
        <taxon>Hyloidea</taxon>
        <taxon>Leptodactylidae</taxon>
        <taxon>Leiuperinae</taxon>
        <taxon>Engystomops</taxon>
    </lineage>
</organism>
<feature type="domain" description="AMP-dependent synthetase/ligase" evidence="15">
    <location>
        <begin position="77"/>
        <end position="423"/>
    </location>
</feature>
<keyword evidence="7" id="KW-0276">Fatty acid metabolism</keyword>
<dbReference type="InterPro" id="IPR020845">
    <property type="entry name" value="AMP-binding_CS"/>
</dbReference>
<evidence type="ECO:0000256" key="12">
    <source>
        <dbReference type="ARBA" id="ARBA00023128"/>
    </source>
</evidence>